<evidence type="ECO:0000313" key="3">
    <source>
        <dbReference type="EMBL" id="RSU03452.1"/>
    </source>
</evidence>
<dbReference type="AlphaFoldDB" id="A0A430A8K7"/>
<dbReference type="Pfam" id="PF12706">
    <property type="entry name" value="Lactamase_B_2"/>
    <property type="match status" value="1"/>
</dbReference>
<dbReference type="CDD" id="cd07716">
    <property type="entry name" value="RNaseZ_short-form-like_MBL-fold"/>
    <property type="match status" value="1"/>
</dbReference>
<dbReference type="PANTHER" id="PTHR46018">
    <property type="entry name" value="ZINC PHOSPHODIESTERASE ELAC PROTEIN 1"/>
    <property type="match status" value="1"/>
</dbReference>
<keyword evidence="4" id="KW-1185">Reference proteome</keyword>
<evidence type="ECO:0000313" key="4">
    <source>
        <dbReference type="Proteomes" id="UP000287101"/>
    </source>
</evidence>
<dbReference type="InterPro" id="IPR036866">
    <property type="entry name" value="RibonucZ/Hydroxyglut_hydro"/>
</dbReference>
<dbReference type="OrthoDB" id="9794898at2"/>
<feature type="domain" description="Metallo-beta-lactamase" evidence="2">
    <location>
        <begin position="18"/>
        <end position="211"/>
    </location>
</feature>
<organism evidence="3 4">
    <name type="scientific">Vagococcus fessus</name>
    <dbReference type="NCBI Taxonomy" id="120370"/>
    <lineage>
        <taxon>Bacteria</taxon>
        <taxon>Bacillati</taxon>
        <taxon>Bacillota</taxon>
        <taxon>Bacilli</taxon>
        <taxon>Lactobacillales</taxon>
        <taxon>Enterococcaceae</taxon>
        <taxon>Vagococcus</taxon>
    </lineage>
</organism>
<dbReference type="GO" id="GO:0042781">
    <property type="term" value="F:3'-tRNA processing endoribonuclease activity"/>
    <property type="evidence" value="ECO:0007669"/>
    <property type="project" value="TreeGrafter"/>
</dbReference>
<accession>A0A430A8K7</accession>
<dbReference type="EMBL" id="NGJY01000002">
    <property type="protein sequence ID" value="RSU03452.1"/>
    <property type="molecule type" value="Genomic_DNA"/>
</dbReference>
<sequence>MKVTVLGYWGAYPWNGEGTSSYLLESEGYHLLVDAGSSTLNNLQKQIDPLELDSVIISHYHHDHIADLGVLQYYRQLRDASREVPVLPIYGHMEDNDHFKALSMPGISEGMGYKEEDTVEIGPFSIRFLRTIHPVVCFAMRIEERKTGKVLVYTADSGYLESFKDFMTNADLVIADTYLFEGNENHHAHFTSKEAGQLAKEAAVSKLVLSHLPQDKDLTQLKEEAIRAAGPACEVVLASENLILTL</sequence>
<dbReference type="PANTHER" id="PTHR46018:SF4">
    <property type="entry name" value="METALLO-HYDROLASE YHFI-RELATED"/>
    <property type="match status" value="1"/>
</dbReference>
<keyword evidence="1" id="KW-0862">Zinc</keyword>
<evidence type="ECO:0000256" key="1">
    <source>
        <dbReference type="ARBA" id="ARBA00022833"/>
    </source>
</evidence>
<dbReference type="SUPFAM" id="SSF56281">
    <property type="entry name" value="Metallo-hydrolase/oxidoreductase"/>
    <property type="match status" value="1"/>
</dbReference>
<dbReference type="Proteomes" id="UP000287101">
    <property type="component" value="Unassembled WGS sequence"/>
</dbReference>
<comment type="caution">
    <text evidence="3">The sequence shown here is derived from an EMBL/GenBank/DDBJ whole genome shotgun (WGS) entry which is preliminary data.</text>
</comment>
<name>A0A430A8K7_9ENTE</name>
<dbReference type="Gene3D" id="3.60.15.10">
    <property type="entry name" value="Ribonuclease Z/Hydroxyacylglutathione hydrolase-like"/>
    <property type="match status" value="1"/>
</dbReference>
<reference evidence="3 4" key="1">
    <citation type="submission" date="2017-05" db="EMBL/GenBank/DDBJ databases">
        <title>Vagococcus spp. assemblies.</title>
        <authorList>
            <person name="Gulvik C.A."/>
        </authorList>
    </citation>
    <scope>NUCLEOTIDE SEQUENCE [LARGE SCALE GENOMIC DNA]</scope>
    <source>
        <strain evidence="3 4">CCUG 41755</strain>
    </source>
</reference>
<protein>
    <recommendedName>
        <fullName evidence="2">Metallo-beta-lactamase domain-containing protein</fullName>
    </recommendedName>
</protein>
<proteinExistence type="predicted"/>
<dbReference type="SMART" id="SM00849">
    <property type="entry name" value="Lactamase_B"/>
    <property type="match status" value="1"/>
</dbReference>
<gene>
    <name evidence="3" type="ORF">CBF31_07000</name>
</gene>
<dbReference type="RefSeq" id="WP_126831662.1">
    <property type="nucleotide sequence ID" value="NZ_CBCRYB010000001.1"/>
</dbReference>
<evidence type="ECO:0000259" key="2">
    <source>
        <dbReference type="SMART" id="SM00849"/>
    </source>
</evidence>
<dbReference type="InterPro" id="IPR001279">
    <property type="entry name" value="Metallo-B-lactamas"/>
</dbReference>